<keyword evidence="3" id="KW-1185">Reference proteome</keyword>
<evidence type="ECO:0000313" key="3">
    <source>
        <dbReference type="Proteomes" id="UP000239415"/>
    </source>
</evidence>
<feature type="signal peptide" evidence="1">
    <location>
        <begin position="1"/>
        <end position="20"/>
    </location>
</feature>
<proteinExistence type="predicted"/>
<reference evidence="2 3" key="1">
    <citation type="submission" date="2018-03" db="EMBL/GenBank/DDBJ databases">
        <title>Genomic Encyclopedia of Archaeal and Bacterial Type Strains, Phase II (KMG-II): from individual species to whole genera.</title>
        <authorList>
            <person name="Goeker M."/>
        </authorList>
    </citation>
    <scope>NUCLEOTIDE SEQUENCE [LARGE SCALE GENOMIC DNA]</scope>
    <source>
        <strain evidence="2 3">DSM 43146</strain>
    </source>
</reference>
<accession>A0A2T0KC39</accession>
<dbReference type="AlphaFoldDB" id="A0A2T0KC39"/>
<evidence type="ECO:0000313" key="2">
    <source>
        <dbReference type="EMBL" id="PRX20808.1"/>
    </source>
</evidence>
<dbReference type="OrthoDB" id="3786561at2"/>
<dbReference type="RefSeq" id="WP_106320023.1">
    <property type="nucleotide sequence ID" value="NZ_BOMO01000070.1"/>
</dbReference>
<protein>
    <recommendedName>
        <fullName evidence="4">LppP/LprE lipoprotein</fullName>
    </recommendedName>
</protein>
<feature type="chain" id="PRO_5038873706" description="LppP/LprE lipoprotein" evidence="1">
    <location>
        <begin position="21"/>
        <end position="166"/>
    </location>
</feature>
<keyword evidence="1" id="KW-0732">Signal</keyword>
<organism evidence="2 3">
    <name type="scientific">Actinoplanes italicus</name>
    <dbReference type="NCBI Taxonomy" id="113567"/>
    <lineage>
        <taxon>Bacteria</taxon>
        <taxon>Bacillati</taxon>
        <taxon>Actinomycetota</taxon>
        <taxon>Actinomycetes</taxon>
        <taxon>Micromonosporales</taxon>
        <taxon>Micromonosporaceae</taxon>
        <taxon>Actinoplanes</taxon>
    </lineage>
</organism>
<dbReference type="EMBL" id="PVMZ01000007">
    <property type="protein sequence ID" value="PRX20808.1"/>
    <property type="molecule type" value="Genomic_DNA"/>
</dbReference>
<comment type="caution">
    <text evidence="2">The sequence shown here is derived from an EMBL/GenBank/DDBJ whole genome shotgun (WGS) entry which is preliminary data.</text>
</comment>
<evidence type="ECO:0000256" key="1">
    <source>
        <dbReference type="SAM" id="SignalP"/>
    </source>
</evidence>
<evidence type="ECO:0008006" key="4">
    <source>
        <dbReference type="Google" id="ProtNLM"/>
    </source>
</evidence>
<sequence>MTFTPGSGTSRLLLPAAAFALLTLVTSCSEPERPGAATPPAVASVPPSVSAPASADAISPGWTTIENRGVQVDVPADWVRADMNRCEFQFAQWTPPGADPCRLSTGLAFYGAATFDPAHGPEVQQYRGRWSGHVYSGSFAVYVVGADRDIVQDVLDSVRPRASAGA</sequence>
<name>A0A2T0KC39_9ACTN</name>
<dbReference type="Proteomes" id="UP000239415">
    <property type="component" value="Unassembled WGS sequence"/>
</dbReference>
<gene>
    <name evidence="2" type="ORF">CLV67_10785</name>
</gene>